<keyword evidence="2" id="KW-1185">Reference proteome</keyword>
<organism evidence="1 2">
    <name type="scientific">Vibrio quintilis</name>
    <dbReference type="NCBI Taxonomy" id="1117707"/>
    <lineage>
        <taxon>Bacteria</taxon>
        <taxon>Pseudomonadati</taxon>
        <taxon>Pseudomonadota</taxon>
        <taxon>Gammaproteobacteria</taxon>
        <taxon>Vibrionales</taxon>
        <taxon>Vibrionaceae</taxon>
        <taxon>Vibrio</taxon>
    </lineage>
</organism>
<proteinExistence type="predicted"/>
<dbReference type="RefSeq" id="WP_073582710.1">
    <property type="nucleotide sequence ID" value="NZ_AP024897.1"/>
</dbReference>
<dbReference type="Proteomes" id="UP000184600">
    <property type="component" value="Unassembled WGS sequence"/>
</dbReference>
<dbReference type="AlphaFoldDB" id="A0A1M7YVH4"/>
<sequence length="121" mass="14255">MNDTLNQIEDELHNGDVSSVINFIINDSDFKSLFEQALKKQRIPKESFNRQFFRSKPQLPIIRHSYYRCLLLSCDSVSDADSLFLIQFFKPLLHQYQVQQAIAYEKEVSEIIQEILKRGDK</sequence>
<gene>
    <name evidence="1" type="ORF">VQ7734_02374</name>
</gene>
<name>A0A1M7YVH4_9VIBR</name>
<dbReference type="STRING" id="1117707.VQ7734_02374"/>
<evidence type="ECO:0000313" key="2">
    <source>
        <dbReference type="Proteomes" id="UP000184600"/>
    </source>
</evidence>
<dbReference type="EMBL" id="FRFG01000026">
    <property type="protein sequence ID" value="SHO56605.1"/>
    <property type="molecule type" value="Genomic_DNA"/>
</dbReference>
<reference evidence="2" key="1">
    <citation type="submission" date="2016-12" db="EMBL/GenBank/DDBJ databases">
        <authorList>
            <person name="Rodrigo-Torres L."/>
            <person name="Arahal R.D."/>
            <person name="Lucena T."/>
        </authorList>
    </citation>
    <scope>NUCLEOTIDE SEQUENCE [LARGE SCALE GENOMIC DNA]</scope>
</reference>
<protein>
    <submittedName>
        <fullName evidence="1">Uncharacterized protein</fullName>
    </submittedName>
</protein>
<evidence type="ECO:0000313" key="1">
    <source>
        <dbReference type="EMBL" id="SHO56605.1"/>
    </source>
</evidence>
<accession>A0A1M7YVH4</accession>